<dbReference type="Proteomes" id="UP000095743">
    <property type="component" value="Chromosome"/>
</dbReference>
<proteinExistence type="predicted"/>
<accession>A0A1D8GLX9</accession>
<evidence type="ECO:0000313" key="2">
    <source>
        <dbReference type="EMBL" id="AOT71919.1"/>
    </source>
</evidence>
<dbReference type="InterPro" id="IPR047794">
    <property type="entry name" value="C45_proenzyme-like"/>
</dbReference>
<dbReference type="InterPro" id="IPR005079">
    <property type="entry name" value="Peptidase_C45_hydrolase"/>
</dbReference>
<dbReference type="AlphaFoldDB" id="A0A1D8GLX9"/>
<dbReference type="STRING" id="1424294.Gferi_21695"/>
<reference evidence="2 3" key="1">
    <citation type="submission" date="2016-09" db="EMBL/GenBank/DDBJ databases">
        <title>Genomic analysis reveals versatility of anaerobic energy metabolism of Geosporobacter ferrireducens IRF9 of phylum Firmicutes.</title>
        <authorList>
            <person name="Kim S.-J."/>
        </authorList>
    </citation>
    <scope>NUCLEOTIDE SEQUENCE [LARGE SCALE GENOMIC DNA]</scope>
    <source>
        <strain evidence="2 3">IRF9</strain>
    </source>
</reference>
<dbReference type="RefSeq" id="WP_069980235.1">
    <property type="nucleotide sequence ID" value="NZ_CP017269.1"/>
</dbReference>
<dbReference type="SUPFAM" id="SSF56235">
    <property type="entry name" value="N-terminal nucleophile aminohydrolases (Ntn hydrolases)"/>
    <property type="match status" value="1"/>
</dbReference>
<dbReference type="PANTHER" id="PTHR34180:SF1">
    <property type="entry name" value="BETA-ALANYL-DOPAMINE_CARCININE HYDROLASE"/>
    <property type="match status" value="1"/>
</dbReference>
<dbReference type="Pfam" id="PF03417">
    <property type="entry name" value="AAT"/>
    <property type="match status" value="1"/>
</dbReference>
<dbReference type="NCBIfam" id="NF040521">
    <property type="entry name" value="C45_proenzyme"/>
    <property type="match status" value="1"/>
</dbReference>
<dbReference type="PANTHER" id="PTHR34180">
    <property type="entry name" value="PEPTIDASE C45"/>
    <property type="match status" value="1"/>
</dbReference>
<name>A0A1D8GLX9_9FIRM</name>
<keyword evidence="3" id="KW-1185">Reference proteome</keyword>
<evidence type="ECO:0000259" key="1">
    <source>
        <dbReference type="Pfam" id="PF03417"/>
    </source>
</evidence>
<organism evidence="2 3">
    <name type="scientific">Geosporobacter ferrireducens</name>
    <dbReference type="NCBI Taxonomy" id="1424294"/>
    <lineage>
        <taxon>Bacteria</taxon>
        <taxon>Bacillati</taxon>
        <taxon>Bacillota</taxon>
        <taxon>Clostridia</taxon>
        <taxon>Peptostreptococcales</taxon>
        <taxon>Thermotaleaceae</taxon>
        <taxon>Geosporobacter</taxon>
    </lineage>
</organism>
<sequence length="375" mass="42489">MKKTITQFLALKGNHYDIGWQMGKQLSGNIGICGEAEALSKDLLEEALKLYDQFCPGLTDELRGYADAKGVALNRLIFTSMTYLRPNCSEMVLLPEKTQNDHVLLARSYEFAPQYEDFRLYRVVPTGKYAYIGGSVAEFGRSEGLNEHGLGISMTSCGFPVSNMETMRKPAFKGLQFWAVVRTLLENCKTVEEALSRVKEMPVPYNINLMMADASGSAVLYETLDGNAVYGEISSEDAIGTKYLHATNHSHFEPMMTMEPFAMKNSIVRYEKIDAFLSRPEKKSIEDLKSFLLMPYPDGMNCHYFSAFFGTIKSVVMDLNDLSFYICWGGYEQNGWERYSIKNDLPEVYEICTSREIEFDDRAPAEDFFAQVPLK</sequence>
<evidence type="ECO:0000313" key="3">
    <source>
        <dbReference type="Proteomes" id="UP000095743"/>
    </source>
</evidence>
<dbReference type="EMBL" id="CP017269">
    <property type="protein sequence ID" value="AOT71919.1"/>
    <property type="molecule type" value="Genomic_DNA"/>
</dbReference>
<dbReference type="InterPro" id="IPR029055">
    <property type="entry name" value="Ntn_hydrolases_N"/>
</dbReference>
<dbReference type="KEGG" id="gfe:Gferi_21695"/>
<protein>
    <recommendedName>
        <fullName evidence="1">Peptidase C45 hydrolase domain-containing protein</fullName>
    </recommendedName>
</protein>
<dbReference type="CDD" id="cd01935">
    <property type="entry name" value="Ntn_CGH_like"/>
    <property type="match status" value="1"/>
</dbReference>
<dbReference type="InterPro" id="IPR047801">
    <property type="entry name" value="Peptidase_C45"/>
</dbReference>
<dbReference type="Gene3D" id="3.60.60.10">
    <property type="entry name" value="Penicillin V Acylase, Chain A"/>
    <property type="match status" value="1"/>
</dbReference>
<dbReference type="OrthoDB" id="8617387at2"/>
<feature type="domain" description="Peptidase C45 hydrolase" evidence="1">
    <location>
        <begin position="100"/>
        <end position="330"/>
    </location>
</feature>
<gene>
    <name evidence="2" type="ORF">Gferi_21695</name>
</gene>